<dbReference type="InterPro" id="IPR050570">
    <property type="entry name" value="Cell_wall_metabolism_enzyme"/>
</dbReference>
<dbReference type="PANTHER" id="PTHR21666:SF270">
    <property type="entry name" value="MUREIN HYDROLASE ACTIVATOR ENVC"/>
    <property type="match status" value="1"/>
</dbReference>
<dbReference type="PANTHER" id="PTHR21666">
    <property type="entry name" value="PEPTIDASE-RELATED"/>
    <property type="match status" value="1"/>
</dbReference>
<organism evidence="4 5">
    <name type="scientific">Allofranklinella schreckenbergeri</name>
    <dbReference type="NCBI Taxonomy" id="1076744"/>
    <lineage>
        <taxon>Bacteria</taxon>
        <taxon>Pseudomonadati</taxon>
        <taxon>Pseudomonadota</taxon>
        <taxon>Betaproteobacteria</taxon>
        <taxon>Burkholderiales</taxon>
        <taxon>Comamonadaceae</taxon>
        <taxon>Allofranklinella</taxon>
    </lineage>
</organism>
<keyword evidence="2" id="KW-0812">Transmembrane</keyword>
<name>A0A3M6Q0K3_9BURK</name>
<evidence type="ECO:0000256" key="2">
    <source>
        <dbReference type="SAM" id="Phobius"/>
    </source>
</evidence>
<feature type="coiled-coil region" evidence="1">
    <location>
        <begin position="79"/>
        <end position="106"/>
    </location>
</feature>
<comment type="caution">
    <text evidence="4">The sequence shown here is derived from an EMBL/GenBank/DDBJ whole genome shotgun (WGS) entry which is preliminary data.</text>
</comment>
<dbReference type="Pfam" id="PF01551">
    <property type="entry name" value="Peptidase_M23"/>
    <property type="match status" value="1"/>
</dbReference>
<dbReference type="SUPFAM" id="SSF51261">
    <property type="entry name" value="Duplicated hybrid motif"/>
    <property type="match status" value="1"/>
</dbReference>
<accession>A0A3M6Q0K3</accession>
<evidence type="ECO:0000259" key="3">
    <source>
        <dbReference type="Pfam" id="PF01551"/>
    </source>
</evidence>
<dbReference type="AlphaFoldDB" id="A0A3M6Q0K3"/>
<dbReference type="CDD" id="cd12797">
    <property type="entry name" value="M23_peptidase"/>
    <property type="match status" value="1"/>
</dbReference>
<keyword evidence="2" id="KW-0472">Membrane</keyword>
<feature type="transmembrane region" description="Helical" evidence="2">
    <location>
        <begin position="20"/>
        <end position="41"/>
    </location>
</feature>
<dbReference type="EMBL" id="RDQL01000018">
    <property type="protein sequence ID" value="RMW96807.1"/>
    <property type="molecule type" value="Genomic_DNA"/>
</dbReference>
<keyword evidence="2" id="KW-1133">Transmembrane helix</keyword>
<dbReference type="GO" id="GO:0004222">
    <property type="term" value="F:metalloendopeptidase activity"/>
    <property type="evidence" value="ECO:0007669"/>
    <property type="project" value="TreeGrafter"/>
</dbReference>
<evidence type="ECO:0000313" key="4">
    <source>
        <dbReference type="EMBL" id="RMW96807.1"/>
    </source>
</evidence>
<keyword evidence="1" id="KW-0175">Coiled coil</keyword>
<dbReference type="FunFam" id="2.70.70.10:FF:000006">
    <property type="entry name" value="M23 family peptidase"/>
    <property type="match status" value="1"/>
</dbReference>
<feature type="domain" description="M23ase beta-sheet core" evidence="3">
    <location>
        <begin position="220"/>
        <end position="314"/>
    </location>
</feature>
<dbReference type="RefSeq" id="WP_122254512.1">
    <property type="nucleotide sequence ID" value="NZ_RDQL01000018.1"/>
</dbReference>
<sequence length="334" mass="35871">MQLIITDARLARSRCLRLPVWGLLLGLALLFTAGGATALLLQPSWREAAATAQQGVADAAETPALQIAAAAPDPLEQERAQMRQDMDEMARRLGDMQARLVQLQSLSDRVAELAGVPAPSAPFTPASVADSPALLSGFAGGAGGPLVGDAPLERQELQHLMALMDARITAQADFLTVAEDQLFNDFLDRRMIPTTRPLPGRAVGSGFGTRIDPFTGRKAQHMGLDFQAPVGTPILAAAGGIVITHEYHHAYGHMLEIDHGNNLITRYAHASRLLAQRGDVVRRGDKIAEVGSTGRSTGAHLHFEVLLNGQQQNPQRFLKAGQKADWSDLLAQRQ</sequence>
<evidence type="ECO:0000256" key="1">
    <source>
        <dbReference type="SAM" id="Coils"/>
    </source>
</evidence>
<dbReference type="Proteomes" id="UP000267035">
    <property type="component" value="Unassembled WGS sequence"/>
</dbReference>
<proteinExistence type="predicted"/>
<protein>
    <submittedName>
        <fullName evidence="4">M23 family metallopeptidase</fullName>
    </submittedName>
</protein>
<dbReference type="InterPro" id="IPR016047">
    <property type="entry name" value="M23ase_b-sheet_dom"/>
</dbReference>
<dbReference type="Gene3D" id="2.70.70.10">
    <property type="entry name" value="Glucose Permease (Domain IIA)"/>
    <property type="match status" value="1"/>
</dbReference>
<reference evidence="4 5" key="1">
    <citation type="submission" date="2018-10" db="EMBL/GenBank/DDBJ databases">
        <title>Comamonadaceae CDC group NO-1 genome sequencing and assembly.</title>
        <authorList>
            <person name="Bernier A.-M."/>
            <person name="Bernard K."/>
        </authorList>
    </citation>
    <scope>NUCLEOTIDE SEQUENCE [LARGE SCALE GENOMIC DNA]</scope>
    <source>
        <strain evidence="4 5">NML161473</strain>
    </source>
</reference>
<gene>
    <name evidence="4" type="ORF">EBQ25_10740</name>
</gene>
<keyword evidence="5" id="KW-1185">Reference proteome</keyword>
<evidence type="ECO:0000313" key="5">
    <source>
        <dbReference type="Proteomes" id="UP000267035"/>
    </source>
</evidence>
<dbReference type="InterPro" id="IPR011055">
    <property type="entry name" value="Dup_hybrid_motif"/>
</dbReference>